<sequence>MAVTVLAARVRLGVWGMMTMQACGFSSEKSENVRSGASTVREVSGAFRKKEQAEEEQCS</sequence>
<dbReference type="Gene3D" id="1.20.5.500">
    <property type="entry name" value="Single helix bin"/>
    <property type="match status" value="1"/>
</dbReference>
<gene>
    <name evidence="2" type="primary">LOC114488731</name>
</gene>
<evidence type="ECO:0000313" key="2">
    <source>
        <dbReference type="RefSeq" id="XP_035871258.1"/>
    </source>
</evidence>
<name>A0A7E6CW23_9CHIR</name>
<dbReference type="RefSeq" id="XP_035871258.1">
    <property type="nucleotide sequence ID" value="XM_036015365.1"/>
</dbReference>
<evidence type="ECO:0000313" key="1">
    <source>
        <dbReference type="Proteomes" id="UP000504628"/>
    </source>
</evidence>
<dbReference type="AlphaFoldDB" id="A0A7E6CW23"/>
<proteinExistence type="predicted"/>
<dbReference type="OrthoDB" id="10045676at2759"/>
<dbReference type="KEGG" id="pdic:114488731"/>
<keyword evidence="1" id="KW-1185">Reference proteome</keyword>
<accession>A0A7E6CW23</accession>
<reference evidence="2" key="1">
    <citation type="submission" date="2025-08" db="UniProtKB">
        <authorList>
            <consortium name="RefSeq"/>
        </authorList>
    </citation>
    <scope>IDENTIFICATION</scope>
    <source>
        <tissue evidence="2">Muscle</tissue>
    </source>
</reference>
<dbReference type="Proteomes" id="UP000504628">
    <property type="component" value="Chromosome 14"/>
</dbReference>
<protein>
    <submittedName>
        <fullName evidence="2">ATPase inhibitor, mitochondrial-like</fullName>
    </submittedName>
</protein>
<organism evidence="1 2">
    <name type="scientific">Phyllostomus discolor</name>
    <name type="common">pale spear-nosed bat</name>
    <dbReference type="NCBI Taxonomy" id="89673"/>
    <lineage>
        <taxon>Eukaryota</taxon>
        <taxon>Metazoa</taxon>
        <taxon>Chordata</taxon>
        <taxon>Craniata</taxon>
        <taxon>Vertebrata</taxon>
        <taxon>Euteleostomi</taxon>
        <taxon>Mammalia</taxon>
        <taxon>Eutheria</taxon>
        <taxon>Laurasiatheria</taxon>
        <taxon>Chiroptera</taxon>
        <taxon>Yangochiroptera</taxon>
        <taxon>Phyllostomidae</taxon>
        <taxon>Phyllostominae</taxon>
        <taxon>Phyllostomus</taxon>
    </lineage>
</organism>
<dbReference type="InParanoid" id="A0A7E6CW23"/>
<dbReference type="GeneID" id="114488731"/>